<dbReference type="PANTHER" id="PTHR34105:SF1">
    <property type="entry name" value="PROLINE-, GLUTAMIC ACID- AND LEUCINE-RICH PROTEIN 1"/>
    <property type="match status" value="1"/>
</dbReference>
<feature type="region of interest" description="Disordered" evidence="5">
    <location>
        <begin position="463"/>
        <end position="518"/>
    </location>
</feature>
<reference evidence="7" key="1">
    <citation type="submission" date="2023-06" db="EMBL/GenBank/DDBJ databases">
        <title>Genome-scale phylogeny and comparative genomics of the fungal order Sordariales.</title>
        <authorList>
            <consortium name="Lawrence Berkeley National Laboratory"/>
            <person name="Hensen N."/>
            <person name="Bonometti L."/>
            <person name="Westerberg I."/>
            <person name="Brannstrom I.O."/>
            <person name="Guillou S."/>
            <person name="Cros-Aarteil S."/>
            <person name="Calhoun S."/>
            <person name="Haridas S."/>
            <person name="Kuo A."/>
            <person name="Mondo S."/>
            <person name="Pangilinan J."/>
            <person name="Riley R."/>
            <person name="Labutti K."/>
            <person name="Andreopoulos B."/>
            <person name="Lipzen A."/>
            <person name="Chen C."/>
            <person name="Yanf M."/>
            <person name="Daum C."/>
            <person name="Ng V."/>
            <person name="Clum A."/>
            <person name="Steindorff A."/>
            <person name="Ohm R."/>
            <person name="Martin F."/>
            <person name="Silar P."/>
            <person name="Natvig D."/>
            <person name="Lalanne C."/>
            <person name="Gautier V."/>
            <person name="Ament-Velasquez S.L."/>
            <person name="Kruys A."/>
            <person name="Hutchinson M.I."/>
            <person name="Powell A.J."/>
            <person name="Barry K."/>
            <person name="Miller A.N."/>
            <person name="Grigoriev I.V."/>
            <person name="Debuchy R."/>
            <person name="Gladieux P."/>
            <person name="Thoren M.H."/>
            <person name="Johannesson H."/>
        </authorList>
    </citation>
    <scope>NUCLEOTIDE SEQUENCE</scope>
    <source>
        <strain evidence="7">SMH2532-1</strain>
    </source>
</reference>
<feature type="compositionally biased region" description="Acidic residues" evidence="5">
    <location>
        <begin position="752"/>
        <end position="763"/>
    </location>
</feature>
<comment type="subcellular location">
    <subcellularLocation>
        <location evidence="1">Nucleus</location>
    </subcellularLocation>
</comment>
<dbReference type="InterPro" id="IPR016024">
    <property type="entry name" value="ARM-type_fold"/>
</dbReference>
<evidence type="ECO:0000256" key="2">
    <source>
        <dbReference type="ARBA" id="ARBA00010511"/>
    </source>
</evidence>
<dbReference type="PANTHER" id="PTHR34105">
    <property type="entry name" value="PROLINE-, GLUTAMIC ACID- AND LEUCINE-RICH PROTEIN 1"/>
    <property type="match status" value="1"/>
</dbReference>
<accession>A0AA39Y826</accession>
<evidence type="ECO:0000256" key="5">
    <source>
        <dbReference type="SAM" id="MobiDB-lite"/>
    </source>
</evidence>
<evidence type="ECO:0000256" key="1">
    <source>
        <dbReference type="ARBA" id="ARBA00004123"/>
    </source>
</evidence>
<dbReference type="Pfam" id="PF08167">
    <property type="entry name" value="RIX1"/>
    <property type="match status" value="1"/>
</dbReference>
<evidence type="ECO:0000259" key="6">
    <source>
        <dbReference type="Pfam" id="PF08167"/>
    </source>
</evidence>
<organism evidence="7 8">
    <name type="scientific">Cercophora newfieldiana</name>
    <dbReference type="NCBI Taxonomy" id="92897"/>
    <lineage>
        <taxon>Eukaryota</taxon>
        <taxon>Fungi</taxon>
        <taxon>Dikarya</taxon>
        <taxon>Ascomycota</taxon>
        <taxon>Pezizomycotina</taxon>
        <taxon>Sordariomycetes</taxon>
        <taxon>Sordariomycetidae</taxon>
        <taxon>Sordariales</taxon>
        <taxon>Lasiosphaeriaceae</taxon>
        <taxon>Cercophora</taxon>
    </lineage>
</organism>
<feature type="compositionally biased region" description="Basic and acidic residues" evidence="5">
    <location>
        <begin position="714"/>
        <end position="734"/>
    </location>
</feature>
<dbReference type="GO" id="GO:0006364">
    <property type="term" value="P:rRNA processing"/>
    <property type="evidence" value="ECO:0007669"/>
    <property type="project" value="TreeGrafter"/>
</dbReference>
<evidence type="ECO:0000313" key="7">
    <source>
        <dbReference type="EMBL" id="KAK0646617.1"/>
    </source>
</evidence>
<feature type="domain" description="Pre-rRNA-processing protein RIX1 N-terminal" evidence="6">
    <location>
        <begin position="7"/>
        <end position="214"/>
    </location>
</feature>
<sequence>MSVPPELRVLCKRLVSTPTDELPRLCPVLVSLVLRCGGPLSAVPEAKAKDKTSEAPMLVHKLRTHITTLLTGRSASGRFAAVCLIKAAIDVGGWESLRLADPWIRGLISVLQKPDSLAAKELCVVALTKIYMLLQGYPTLVREMATPTLPDYVKACLQLIKPPSSGKPLKTPTSFIDTVASSLARLLPLFPTTLRTFSAQITTALKVYVAPTTCEAAVVPRSLRESSRRVLILLHYTAPKNGNSDEWAKRIRATISDCHTTADHAFRAVQESWESTTGYRSQTVRNDVDPSGGGDAADEFPSWTGLSAGSERLVGLLEFLGDHLRVSTKNPVTVPLGELLDLVSRISLITTPSSDDLAGLNPAISRDERAELWSVLPDIHQAAISLHIAIIRRLGDNTISLSTDIIDQVVRILASDRHVPAIRESTYILLKEVLLLSGPTLPKLTVDSLTPLIHACCQDTLRPTGYSEPTPQQTPTSTTTTTTNGTTKPKDPASANADAFLAKPTDGSPTTLCTPRSPHEASAHSLLPFLLSHLPQRHLSPDSRALLDRTAILSLSKDAMLASCLHPYKDSRGRYYPSILPFLIRQYPHDQGVEVLRTNLVRSARLGAGHETLWEESPEEAAPALADDDEDTAMEDPNAAATEQQEANKPKATSGWGIPETESKMDVDSTPPEVERNAFFTTTTSTTTAVVTEDAKMETPLSPLKRKASQVGEAKTKRVDTGRAEEAVSKKEEVGGSDSEDDSDAKSIEIDPTFDDDEDEEEE</sequence>
<name>A0AA39Y826_9PEZI</name>
<keyword evidence="8" id="KW-1185">Reference proteome</keyword>
<gene>
    <name evidence="7" type="ORF">B0T16DRAFT_375443</name>
</gene>
<evidence type="ECO:0000256" key="3">
    <source>
        <dbReference type="ARBA" id="ARBA00021502"/>
    </source>
</evidence>
<proteinExistence type="inferred from homology"/>
<comment type="similarity">
    <text evidence="2">Belongs to the RIX1/PELP1 family.</text>
</comment>
<comment type="caution">
    <text evidence="7">The sequence shown here is derived from an EMBL/GenBank/DDBJ whole genome shotgun (WGS) entry which is preliminary data.</text>
</comment>
<dbReference type="AlphaFoldDB" id="A0AA39Y826"/>
<feature type="region of interest" description="Disordered" evidence="5">
    <location>
        <begin position="611"/>
        <end position="763"/>
    </location>
</feature>
<protein>
    <recommendedName>
        <fullName evidence="3">Pre-rRNA-processing protein RIX1</fullName>
    </recommendedName>
</protein>
<feature type="compositionally biased region" description="Low complexity" evidence="5">
    <location>
        <begin position="678"/>
        <end position="692"/>
    </location>
</feature>
<evidence type="ECO:0000256" key="4">
    <source>
        <dbReference type="ARBA" id="ARBA00023242"/>
    </source>
</evidence>
<keyword evidence="4" id="KW-0539">Nucleus</keyword>
<dbReference type="GO" id="GO:0005634">
    <property type="term" value="C:nucleus"/>
    <property type="evidence" value="ECO:0007669"/>
    <property type="project" value="UniProtKB-SubCell"/>
</dbReference>
<evidence type="ECO:0000313" key="8">
    <source>
        <dbReference type="Proteomes" id="UP001174936"/>
    </source>
</evidence>
<feature type="compositionally biased region" description="Low complexity" evidence="5">
    <location>
        <begin position="469"/>
        <end position="487"/>
    </location>
</feature>
<dbReference type="EMBL" id="JAULSV010000004">
    <property type="protein sequence ID" value="KAK0646617.1"/>
    <property type="molecule type" value="Genomic_DNA"/>
</dbReference>
<dbReference type="Proteomes" id="UP001174936">
    <property type="component" value="Unassembled WGS sequence"/>
</dbReference>
<dbReference type="SUPFAM" id="SSF48371">
    <property type="entry name" value="ARM repeat"/>
    <property type="match status" value="1"/>
</dbReference>
<dbReference type="InterPro" id="IPR012583">
    <property type="entry name" value="RIX1_N"/>
</dbReference>